<evidence type="ECO:0000313" key="9">
    <source>
        <dbReference type="Proteomes" id="UP001294444"/>
    </source>
</evidence>
<dbReference type="PANTHER" id="PTHR43220">
    <property type="match status" value="1"/>
</dbReference>
<feature type="transmembrane region" description="Helical" evidence="7">
    <location>
        <begin position="88"/>
        <end position="111"/>
    </location>
</feature>
<accession>A0AAJ4XRU1</accession>
<evidence type="ECO:0000256" key="7">
    <source>
        <dbReference type="SAM" id="Phobius"/>
    </source>
</evidence>
<gene>
    <name evidence="8" type="ORF">MEPE_05435</name>
</gene>
<evidence type="ECO:0000256" key="6">
    <source>
        <dbReference type="SAM" id="MobiDB-lite"/>
    </source>
</evidence>
<dbReference type="PANTHER" id="PTHR43220:SF18">
    <property type="entry name" value="TRANSMEMBRANE PROTEIN 41B"/>
    <property type="match status" value="1"/>
</dbReference>
<feature type="compositionally biased region" description="Polar residues" evidence="6">
    <location>
        <begin position="423"/>
        <end position="437"/>
    </location>
</feature>
<evidence type="ECO:0000256" key="2">
    <source>
        <dbReference type="ARBA" id="ARBA00022692"/>
    </source>
</evidence>
<name>A0AAJ4XRU1_9BASI</name>
<evidence type="ECO:0000256" key="4">
    <source>
        <dbReference type="ARBA" id="ARBA00023136"/>
    </source>
</evidence>
<proteinExistence type="inferred from homology"/>
<dbReference type="EMBL" id="OAPG01000015">
    <property type="protein sequence ID" value="SNX86726.1"/>
    <property type="molecule type" value="Genomic_DNA"/>
</dbReference>
<feature type="transmembrane region" description="Helical" evidence="7">
    <location>
        <begin position="277"/>
        <end position="294"/>
    </location>
</feature>
<dbReference type="GO" id="GO:0005789">
    <property type="term" value="C:endoplasmic reticulum membrane"/>
    <property type="evidence" value="ECO:0007669"/>
    <property type="project" value="TreeGrafter"/>
</dbReference>
<keyword evidence="2 7" id="KW-0812">Transmembrane</keyword>
<feature type="region of interest" description="Disordered" evidence="6">
    <location>
        <begin position="365"/>
        <end position="459"/>
    </location>
</feature>
<dbReference type="Proteomes" id="UP001294444">
    <property type="component" value="Unassembled WGS sequence"/>
</dbReference>
<feature type="transmembrane region" description="Helical" evidence="7">
    <location>
        <begin position="145"/>
        <end position="163"/>
    </location>
</feature>
<evidence type="ECO:0000313" key="8">
    <source>
        <dbReference type="EMBL" id="SNX86726.1"/>
    </source>
</evidence>
<reference evidence="8" key="1">
    <citation type="submission" date="2023-10" db="EMBL/GenBank/DDBJ databases">
        <authorList>
            <person name="Guldener U."/>
        </authorList>
    </citation>
    <scope>NUCLEOTIDE SEQUENCE</scope>
    <source>
        <strain evidence="8">Mp4</strain>
    </source>
</reference>
<feature type="compositionally biased region" description="Acidic residues" evidence="6">
    <location>
        <begin position="388"/>
        <end position="404"/>
    </location>
</feature>
<comment type="caution">
    <text evidence="8">The sequence shown here is derived from an EMBL/GenBank/DDBJ whole genome shotgun (WGS) entry which is preliminary data.</text>
</comment>
<keyword evidence="3 7" id="KW-1133">Transmembrane helix</keyword>
<protein>
    <recommendedName>
        <fullName evidence="10">Golgi apparatus membrane protein TVP38</fullName>
    </recommendedName>
</protein>
<keyword evidence="9" id="KW-1185">Reference proteome</keyword>
<comment type="similarity">
    <text evidence="5">Belongs to the TMEM41 family.</text>
</comment>
<feature type="transmembrane region" description="Helical" evidence="7">
    <location>
        <begin position="234"/>
        <end position="257"/>
    </location>
</feature>
<comment type="subcellular location">
    <subcellularLocation>
        <location evidence="1">Membrane</location>
        <topology evidence="1">Multi-pass membrane protein</topology>
    </subcellularLocation>
</comment>
<keyword evidence="4 7" id="KW-0472">Membrane</keyword>
<evidence type="ECO:0008006" key="10">
    <source>
        <dbReference type="Google" id="ProtNLM"/>
    </source>
</evidence>
<feature type="transmembrane region" description="Helical" evidence="7">
    <location>
        <begin position="170"/>
        <end position="188"/>
    </location>
</feature>
<evidence type="ECO:0000256" key="5">
    <source>
        <dbReference type="ARBA" id="ARBA00025797"/>
    </source>
</evidence>
<dbReference type="GO" id="GO:0000045">
    <property type="term" value="P:autophagosome assembly"/>
    <property type="evidence" value="ECO:0007669"/>
    <property type="project" value="TreeGrafter"/>
</dbReference>
<sequence length="459" mass="50164">MSRIKDALAQQAAISALHNDSMNGGPRESDTISIRSRHTLRAFGVNGVDDGDEEDPWSAIPRPLSANPGVGEIPILTPAQRKQLLLRALFQLFALFVVCLVGLGGTLWLALPVISPDDKPFFKLPKSFEDLQNLNKVLQHYKSSHFTQVLLCWVVVYIFLQAFSIPGSMYMSILAGALFGVPIALPLVCASVATGASLCYLISMTLGVVLVALPSWQKRVHDWKEKLAQHNDNMLSYLIVIRTFFGIFAVSVIHTTIGEKLDQMTSADDFNLFSPRNVLLLGGVCIAVLIPVVVKRFGKVELLEGEDQGVGHGAVFLDDNQEGQQDAHRLPNSFRRNLVVGGESISDDEEDELPRRNVLDTNNILDGAQNFQPGGAEESFPSWRDRGLDDDDDDDDDEYDEYDQESIVGREGRGGVFSDRTSRNQAGAVNHGASSSDAKTKGSAGKLKAWLGSNTGLQL</sequence>
<feature type="transmembrane region" description="Helical" evidence="7">
    <location>
        <begin position="194"/>
        <end position="213"/>
    </location>
</feature>
<evidence type="ECO:0000256" key="1">
    <source>
        <dbReference type="ARBA" id="ARBA00004141"/>
    </source>
</evidence>
<organism evidence="8 9">
    <name type="scientific">Melanopsichium pennsylvanicum</name>
    <dbReference type="NCBI Taxonomy" id="63383"/>
    <lineage>
        <taxon>Eukaryota</taxon>
        <taxon>Fungi</taxon>
        <taxon>Dikarya</taxon>
        <taxon>Basidiomycota</taxon>
        <taxon>Ustilaginomycotina</taxon>
        <taxon>Ustilaginomycetes</taxon>
        <taxon>Ustilaginales</taxon>
        <taxon>Ustilaginaceae</taxon>
        <taxon>Melanopsichium</taxon>
    </lineage>
</organism>
<evidence type="ECO:0000256" key="3">
    <source>
        <dbReference type="ARBA" id="ARBA00022989"/>
    </source>
</evidence>
<dbReference type="InterPro" id="IPR045014">
    <property type="entry name" value="TM41A/B"/>
</dbReference>
<dbReference type="AlphaFoldDB" id="A0AAJ4XRU1"/>